<keyword evidence="1" id="KW-0472">Membrane</keyword>
<accession>A0A3R9P958</accession>
<name>A0A3R9P958_9CREN</name>
<feature type="transmembrane region" description="Helical" evidence="1">
    <location>
        <begin position="429"/>
        <end position="451"/>
    </location>
</feature>
<feature type="transmembrane region" description="Helical" evidence="1">
    <location>
        <begin position="457"/>
        <end position="477"/>
    </location>
</feature>
<feature type="transmembrane region" description="Helical" evidence="1">
    <location>
        <begin position="26"/>
        <end position="48"/>
    </location>
</feature>
<feature type="transmembrane region" description="Helical" evidence="1">
    <location>
        <begin position="182"/>
        <end position="204"/>
    </location>
</feature>
<feature type="transmembrane region" description="Helical" evidence="1">
    <location>
        <begin position="397"/>
        <end position="417"/>
    </location>
</feature>
<dbReference type="AlphaFoldDB" id="A0A3R9P958"/>
<dbReference type="RefSeq" id="WP_125742706.1">
    <property type="nucleotide sequence ID" value="NZ_RCOR01000043.1"/>
</dbReference>
<dbReference type="EMBL" id="RCOR01000043">
    <property type="protein sequence ID" value="RSN67463.1"/>
    <property type="molecule type" value="Genomic_DNA"/>
</dbReference>
<keyword evidence="1" id="KW-1133">Transmembrane helix</keyword>
<dbReference type="Proteomes" id="UP000278149">
    <property type="component" value="Unassembled WGS sequence"/>
</dbReference>
<reference evidence="2 3" key="1">
    <citation type="submission" date="2018-10" db="EMBL/GenBank/DDBJ databases">
        <title>Co-occurring genomic capacity for anaerobic methane metabolism and dissimilatory sulfite reduction discovered in the Korarchaeota.</title>
        <authorList>
            <person name="Mckay L.J."/>
            <person name="Dlakic M."/>
            <person name="Fields M.W."/>
            <person name="Delmont T.O."/>
            <person name="Eren A.M."/>
            <person name="Jay Z.J."/>
            <person name="Klingelsmith K.B."/>
            <person name="Rusch D.B."/>
            <person name="Inskeep W.P."/>
        </authorList>
    </citation>
    <scope>NUCLEOTIDE SEQUENCE [LARGE SCALE GENOMIC DNA]</scope>
    <source>
        <strain evidence="2 3">WS</strain>
    </source>
</reference>
<feature type="transmembrane region" description="Helical" evidence="1">
    <location>
        <begin position="294"/>
        <end position="313"/>
    </location>
</feature>
<feature type="transmembrane region" description="Helical" evidence="1">
    <location>
        <begin position="145"/>
        <end position="170"/>
    </location>
</feature>
<organism evidence="2 3">
    <name type="scientific">Candidatus Korarchaeum cryptofilum</name>
    <dbReference type="NCBI Taxonomy" id="498846"/>
    <lineage>
        <taxon>Archaea</taxon>
        <taxon>Thermoproteota</taxon>
        <taxon>Candidatus Korarchaeia</taxon>
        <taxon>Candidatus Korarchaeales</taxon>
        <taxon>Candidatus Korarchaeaceae</taxon>
        <taxon>Candidatus Korarchaeum</taxon>
    </lineage>
</organism>
<feature type="transmembrane region" description="Helical" evidence="1">
    <location>
        <begin position="111"/>
        <end position="139"/>
    </location>
</feature>
<sequence length="486" mass="53343">MWKVIAEAIAREANYRAQREMSRRNLTIMTAGSILRYNIFIILILSFISGVTGLASFEGREAALLVSIPLFIVEIMLGTLSMALSLQVIVSDKLLEPIQHLPIEERDLRRALSLLGIYWGGLALPFAMIPAGLISSIILSDPSILAGYLAASITGMILSLALGYLVGSIAGKYTRSLPRRAISTLLWTILIGSGFFLNAIMRTFSSMEDLSALNLLKVVPPLSFLDWSLTSLISSSLTFALSLALLAYGTSRFWRAAISPGEYAPVSSSWNLSFGVKSIVMKDIRIALRNPRMLAPLIVNSIALPLFLISSMIEGFGKLDSTAPVISISLGVLQAAYSSYSFYLLDSSGARALYTLPISRREVASMKTLSLLTFNSIPFILISMGLMYLGIWASIPAYLMALAGSGYLNCLIYAKMLPKEPANWSVETFERWIITIIMMIQTIFFISLVIISQFFPIFALWLSSLSLVAVYGASLYLSHEMRGEPL</sequence>
<feature type="transmembrane region" description="Helical" evidence="1">
    <location>
        <begin position="68"/>
        <end position="90"/>
    </location>
</feature>
<feature type="transmembrane region" description="Helical" evidence="1">
    <location>
        <begin position="369"/>
        <end position="391"/>
    </location>
</feature>
<keyword evidence="1" id="KW-0812">Transmembrane</keyword>
<evidence type="ECO:0000313" key="2">
    <source>
        <dbReference type="EMBL" id="RSN67463.1"/>
    </source>
</evidence>
<evidence type="ECO:0000256" key="1">
    <source>
        <dbReference type="SAM" id="Phobius"/>
    </source>
</evidence>
<protein>
    <submittedName>
        <fullName evidence="2">Uncharacterized protein</fullName>
    </submittedName>
</protein>
<gene>
    <name evidence="2" type="ORF">D9Q81_08270</name>
</gene>
<evidence type="ECO:0000313" key="3">
    <source>
        <dbReference type="Proteomes" id="UP000278149"/>
    </source>
</evidence>
<feature type="transmembrane region" description="Helical" evidence="1">
    <location>
        <begin position="224"/>
        <end position="248"/>
    </location>
</feature>
<feature type="transmembrane region" description="Helical" evidence="1">
    <location>
        <begin position="325"/>
        <end position="345"/>
    </location>
</feature>
<comment type="caution">
    <text evidence="2">The sequence shown here is derived from an EMBL/GenBank/DDBJ whole genome shotgun (WGS) entry which is preliminary data.</text>
</comment>
<proteinExistence type="predicted"/>